<reference evidence="2" key="2">
    <citation type="submission" date="2020-09" db="EMBL/GenBank/DDBJ databases">
        <authorList>
            <person name="Sun Q."/>
            <person name="Zhou Y."/>
        </authorList>
    </citation>
    <scope>NUCLEOTIDE SEQUENCE</scope>
    <source>
        <strain evidence="2">CGMCC 1.15958</strain>
    </source>
</reference>
<reference evidence="2" key="1">
    <citation type="journal article" date="2014" name="Int. J. Syst. Evol. Microbiol.">
        <title>Complete genome sequence of Corynebacterium casei LMG S-19264T (=DSM 44701T), isolated from a smear-ripened cheese.</title>
        <authorList>
            <consortium name="US DOE Joint Genome Institute (JGI-PGF)"/>
            <person name="Walter F."/>
            <person name="Albersmeier A."/>
            <person name="Kalinowski J."/>
            <person name="Ruckert C."/>
        </authorList>
    </citation>
    <scope>NUCLEOTIDE SEQUENCE</scope>
    <source>
        <strain evidence="2">CGMCC 1.15958</strain>
    </source>
</reference>
<feature type="transmembrane region" description="Helical" evidence="1">
    <location>
        <begin position="63"/>
        <end position="81"/>
    </location>
</feature>
<protein>
    <submittedName>
        <fullName evidence="2">Uncharacterized protein</fullName>
    </submittedName>
</protein>
<gene>
    <name evidence="2" type="ORF">GCM10011514_06580</name>
</gene>
<evidence type="ECO:0000313" key="2">
    <source>
        <dbReference type="EMBL" id="GGD45235.1"/>
    </source>
</evidence>
<keyword evidence="1" id="KW-0812">Transmembrane</keyword>
<dbReference type="AlphaFoldDB" id="A0A916YHN7"/>
<proteinExistence type="predicted"/>
<name>A0A916YHN7_9BACT</name>
<keyword evidence="3" id="KW-1185">Reference proteome</keyword>
<keyword evidence="1" id="KW-1133">Transmembrane helix</keyword>
<evidence type="ECO:0000313" key="3">
    <source>
        <dbReference type="Proteomes" id="UP000609064"/>
    </source>
</evidence>
<dbReference type="Proteomes" id="UP000609064">
    <property type="component" value="Unassembled WGS sequence"/>
</dbReference>
<sequence length="82" mass="9332">MERKKVEISELQLRNCLEYRELYLDLKVKVVAANVGRMNSDSLLTVSNKKYNDIVPKLKQSKAINWILGGVSAILTTIILLK</sequence>
<evidence type="ECO:0000256" key="1">
    <source>
        <dbReference type="SAM" id="Phobius"/>
    </source>
</evidence>
<comment type="caution">
    <text evidence="2">The sequence shown here is derived from an EMBL/GenBank/DDBJ whole genome shotgun (WGS) entry which is preliminary data.</text>
</comment>
<dbReference type="EMBL" id="BMKK01000001">
    <property type="protein sequence ID" value="GGD45235.1"/>
    <property type="molecule type" value="Genomic_DNA"/>
</dbReference>
<accession>A0A916YHN7</accession>
<keyword evidence="1" id="KW-0472">Membrane</keyword>
<organism evidence="2 3">
    <name type="scientific">Emticicia aquatilis</name>
    <dbReference type="NCBI Taxonomy" id="1537369"/>
    <lineage>
        <taxon>Bacteria</taxon>
        <taxon>Pseudomonadati</taxon>
        <taxon>Bacteroidota</taxon>
        <taxon>Cytophagia</taxon>
        <taxon>Cytophagales</taxon>
        <taxon>Leadbetterellaceae</taxon>
        <taxon>Emticicia</taxon>
    </lineage>
</organism>
<dbReference type="RefSeq" id="WP_188764586.1">
    <property type="nucleotide sequence ID" value="NZ_BMKK01000001.1"/>
</dbReference>